<evidence type="ECO:0000313" key="2">
    <source>
        <dbReference type="EMBL" id="VAW32272.1"/>
    </source>
</evidence>
<reference evidence="2" key="1">
    <citation type="submission" date="2018-06" db="EMBL/GenBank/DDBJ databases">
        <authorList>
            <person name="Zhirakovskaya E."/>
        </authorList>
    </citation>
    <scope>NUCLEOTIDE SEQUENCE</scope>
</reference>
<sequence length="278" mass="31308">MRRIFRPQILIPFIAGVLFNIVSDLLASLVGDSDRGITTGIVVALLLFGAGSIYYQIHQRRTTVLDRTPLVLREPKDWLPNAHKGLIVFVSLYNPFKSPTAKALTVEQRLAAAEAGEYEKLDFENSNLMPIITAIDRHGSRLEHCWLIGTTANSGNKRSSLTYVPVLEQYLREKRGAKCQFHSGDQYAVRIDDDAQVTTKTRNLIERIFTEAHQLGVPEKEILADFTAGPRSMVLGLFWACVDGKRDVQFVGTHYDEEAKPIGEVFPIIFSFDTERQE</sequence>
<organism evidence="2">
    <name type="scientific">hydrothermal vent metagenome</name>
    <dbReference type="NCBI Taxonomy" id="652676"/>
    <lineage>
        <taxon>unclassified sequences</taxon>
        <taxon>metagenomes</taxon>
        <taxon>ecological metagenomes</taxon>
    </lineage>
</organism>
<evidence type="ECO:0000256" key="1">
    <source>
        <dbReference type="SAM" id="Phobius"/>
    </source>
</evidence>
<keyword evidence="1" id="KW-0472">Membrane</keyword>
<dbReference type="AlphaFoldDB" id="A0A3B0V0I6"/>
<accession>A0A3B0V0I6</accession>
<name>A0A3B0V0I6_9ZZZZ</name>
<keyword evidence="1" id="KW-0812">Transmembrane</keyword>
<proteinExistence type="predicted"/>
<keyword evidence="1" id="KW-1133">Transmembrane helix</keyword>
<feature type="transmembrane region" description="Helical" evidence="1">
    <location>
        <begin position="9"/>
        <end position="30"/>
    </location>
</feature>
<gene>
    <name evidence="2" type="ORF">MNBD_CHLOROFLEXI01-4966</name>
</gene>
<feature type="transmembrane region" description="Helical" evidence="1">
    <location>
        <begin position="36"/>
        <end position="57"/>
    </location>
</feature>
<protein>
    <submittedName>
        <fullName evidence="2">Uncharacterized protein</fullName>
    </submittedName>
</protein>
<dbReference type="EMBL" id="UOEU01000340">
    <property type="protein sequence ID" value="VAW32272.1"/>
    <property type="molecule type" value="Genomic_DNA"/>
</dbReference>